<keyword evidence="8" id="KW-1185">Reference proteome</keyword>
<dbReference type="AlphaFoldDB" id="A0A9P3HA12"/>
<dbReference type="InterPro" id="IPR036188">
    <property type="entry name" value="FAD/NAD-bd_sf"/>
</dbReference>
<gene>
    <name evidence="7" type="ORF">EMPS_05210</name>
</gene>
<dbReference type="GO" id="GO:0071949">
    <property type="term" value="F:FAD binding"/>
    <property type="evidence" value="ECO:0007669"/>
    <property type="project" value="InterPro"/>
</dbReference>
<dbReference type="InterPro" id="IPR002938">
    <property type="entry name" value="FAD-bd"/>
</dbReference>
<dbReference type="EMBL" id="BQFW01000007">
    <property type="protein sequence ID" value="GJJ72852.1"/>
    <property type="molecule type" value="Genomic_DNA"/>
</dbReference>
<dbReference type="GO" id="GO:0004497">
    <property type="term" value="F:monooxygenase activity"/>
    <property type="evidence" value="ECO:0007669"/>
    <property type="project" value="InterPro"/>
</dbReference>
<comment type="caution">
    <text evidence="7">The sequence shown here is derived from an EMBL/GenBank/DDBJ whole genome shotgun (WGS) entry which is preliminary data.</text>
</comment>
<reference evidence="7" key="2">
    <citation type="journal article" date="2022" name="Microbiol. Resour. Announc.">
        <title>Whole-Genome Sequence of Entomortierella parvispora E1425, a Mucoromycotan Fungus Associated with Burkholderiaceae-Related Endosymbiotic Bacteria.</title>
        <authorList>
            <person name="Herlambang A."/>
            <person name="Guo Y."/>
            <person name="Takashima Y."/>
            <person name="Narisawa K."/>
            <person name="Ohta H."/>
            <person name="Nishizawa T."/>
        </authorList>
    </citation>
    <scope>NUCLEOTIDE SEQUENCE</scope>
    <source>
        <strain evidence="7">E1425</strain>
    </source>
</reference>
<evidence type="ECO:0000313" key="8">
    <source>
        <dbReference type="Proteomes" id="UP000827284"/>
    </source>
</evidence>
<dbReference type="PRINTS" id="PR00420">
    <property type="entry name" value="RNGMNOXGNASE"/>
</dbReference>
<evidence type="ECO:0000256" key="3">
    <source>
        <dbReference type="ARBA" id="ARBA00022827"/>
    </source>
</evidence>
<keyword evidence="4" id="KW-0560">Oxidoreductase</keyword>
<feature type="region of interest" description="Disordered" evidence="5">
    <location>
        <begin position="622"/>
        <end position="642"/>
    </location>
</feature>
<dbReference type="SUPFAM" id="SSF51905">
    <property type="entry name" value="FAD/NAD(P)-binding domain"/>
    <property type="match status" value="1"/>
</dbReference>
<evidence type="ECO:0000256" key="2">
    <source>
        <dbReference type="ARBA" id="ARBA00022630"/>
    </source>
</evidence>
<feature type="region of interest" description="Disordered" evidence="5">
    <location>
        <begin position="248"/>
        <end position="269"/>
    </location>
</feature>
<dbReference type="PANTHER" id="PTHR47356">
    <property type="entry name" value="FAD-DEPENDENT MONOOXYGENASE ASQG-RELATED"/>
    <property type="match status" value="1"/>
</dbReference>
<evidence type="ECO:0000256" key="4">
    <source>
        <dbReference type="ARBA" id="ARBA00023002"/>
    </source>
</evidence>
<evidence type="ECO:0000259" key="6">
    <source>
        <dbReference type="Pfam" id="PF01494"/>
    </source>
</evidence>
<evidence type="ECO:0000256" key="1">
    <source>
        <dbReference type="ARBA" id="ARBA00007992"/>
    </source>
</evidence>
<sequence>MPACKFKVIIVGGGVSGLAMGVMLERASIDYLILEAADQIRPLGGVLSLQPSVMRAMEQLGLLEDLLRQSNVMTGVTLLDHKLNQICELNVDYARERYGYDALTIVRPKLFDIFLSRIPAYKILFGKSVVSTAQNKDGVKVRCKDGSTYSGDIIVAADGAESPIREAFYEEIRRRSLDGKVPYPSDYERPKLEQRCVVGVTQPLSLKQFPVLESKNCQLQLIMPRDRNCMIWVVPMSENRIGWSVTAPLPKPKNSGFSGNGDLKSGLQKMRGQDFSDIESRGNGRHESGIESFGTEDYSTISYSSPPSTTSSGLHASYESESIGYGSNSLNTRVNMDYLNEGLQSITLASNDRPRFDRNSSSSSKDDHIIKKRKSLGILSKSSSAASVTSSASSESRSTFERYPIFLQPDDDSTEHLTVQPSDRIWNQMDPKYSIDEDIRSQPCPFGGNFGDMVDATSKNMVAMVVVEEKFYHTWHFGRTILIGDACHKLLPSSGHGTTQAVLDVISLVSLLVDLPSNSTTDIDALFRLHFQRRGSEAKSAVHRSKDQDQLLFNRNLSGRIIRKMASNWIANRIKIRLGDSILERRPMLHFLKPIPDRGYHPNKDKTVPLLQDKRFESARRKSVSSGYIRTGKNGDREDGTTDHVVFDSSMFSNSTPSILLPPAFDTLSSSSSLHHPVPALPRSSRPMSSLMDIEGTLVPNMTRRSEIHHLDQPYMDSRHTKTGHWHMYDQ</sequence>
<reference evidence="7" key="1">
    <citation type="submission" date="2021-11" db="EMBL/GenBank/DDBJ databases">
        <authorList>
            <person name="Herlambang A."/>
            <person name="Guo Y."/>
            <person name="Takashima Y."/>
            <person name="Nishizawa T."/>
        </authorList>
    </citation>
    <scope>NUCLEOTIDE SEQUENCE</scope>
    <source>
        <strain evidence="7">E1425</strain>
    </source>
</reference>
<evidence type="ECO:0000313" key="7">
    <source>
        <dbReference type="EMBL" id="GJJ72852.1"/>
    </source>
</evidence>
<comment type="similarity">
    <text evidence="1">Belongs to the paxM FAD-dependent monooxygenase family.</text>
</comment>
<dbReference type="Pfam" id="PF01494">
    <property type="entry name" value="FAD_binding_3"/>
    <property type="match status" value="2"/>
</dbReference>
<feature type="domain" description="FAD-binding" evidence="6">
    <location>
        <begin position="6"/>
        <end position="168"/>
    </location>
</feature>
<dbReference type="PANTHER" id="PTHR47356:SF2">
    <property type="entry name" value="FAD-BINDING DOMAIN-CONTAINING PROTEIN-RELATED"/>
    <property type="match status" value="1"/>
</dbReference>
<protein>
    <recommendedName>
        <fullName evidence="6">FAD-binding domain-containing protein</fullName>
    </recommendedName>
</protein>
<organism evidence="7 8">
    <name type="scientific">Entomortierella parvispora</name>
    <dbReference type="NCBI Taxonomy" id="205924"/>
    <lineage>
        <taxon>Eukaryota</taxon>
        <taxon>Fungi</taxon>
        <taxon>Fungi incertae sedis</taxon>
        <taxon>Mucoromycota</taxon>
        <taxon>Mortierellomycotina</taxon>
        <taxon>Mortierellomycetes</taxon>
        <taxon>Mortierellales</taxon>
        <taxon>Mortierellaceae</taxon>
        <taxon>Entomortierella</taxon>
    </lineage>
</organism>
<keyword evidence="3" id="KW-0274">FAD</keyword>
<dbReference type="InterPro" id="IPR050562">
    <property type="entry name" value="FAD_mOase_fung"/>
</dbReference>
<proteinExistence type="inferred from homology"/>
<name>A0A9P3HA12_9FUNG</name>
<accession>A0A9P3HA12</accession>
<feature type="domain" description="FAD-binding" evidence="6">
    <location>
        <begin position="465"/>
        <end position="513"/>
    </location>
</feature>
<keyword evidence="2" id="KW-0285">Flavoprotein</keyword>
<dbReference type="Gene3D" id="3.50.50.60">
    <property type="entry name" value="FAD/NAD(P)-binding domain"/>
    <property type="match status" value="2"/>
</dbReference>
<evidence type="ECO:0000256" key="5">
    <source>
        <dbReference type="SAM" id="MobiDB-lite"/>
    </source>
</evidence>
<feature type="compositionally biased region" description="Basic and acidic residues" evidence="5">
    <location>
        <begin position="633"/>
        <end position="642"/>
    </location>
</feature>
<dbReference type="OrthoDB" id="655030at2759"/>
<dbReference type="Proteomes" id="UP000827284">
    <property type="component" value="Unassembled WGS sequence"/>
</dbReference>